<dbReference type="InterPro" id="IPR034660">
    <property type="entry name" value="DinB/YfiT-like"/>
</dbReference>
<dbReference type="InterPro" id="IPR011463">
    <property type="entry name" value="DUF1569"/>
</dbReference>
<dbReference type="Proteomes" id="UP000318733">
    <property type="component" value="Unassembled WGS sequence"/>
</dbReference>
<keyword evidence="2" id="KW-1185">Reference proteome</keyword>
<reference evidence="1 2" key="1">
    <citation type="submission" date="2019-07" db="EMBL/GenBank/DDBJ databases">
        <authorList>
            <person name="Huq M.A."/>
        </authorList>
    </citation>
    <scope>NUCLEOTIDE SEQUENCE [LARGE SCALE GENOMIC DNA]</scope>
    <source>
        <strain evidence="1 2">MAH-19</strain>
    </source>
</reference>
<evidence type="ECO:0000313" key="2">
    <source>
        <dbReference type="Proteomes" id="UP000318733"/>
    </source>
</evidence>
<gene>
    <name evidence="1" type="ORF">FO440_18885</name>
</gene>
<proteinExistence type="predicted"/>
<name>A0A556MFH7_9SPHI</name>
<comment type="caution">
    <text evidence="1">The sequence shown here is derived from an EMBL/GenBank/DDBJ whole genome shotgun (WGS) entry which is preliminary data.</text>
</comment>
<organism evidence="1 2">
    <name type="scientific">Mucilaginibacter corticis</name>
    <dbReference type="NCBI Taxonomy" id="2597670"/>
    <lineage>
        <taxon>Bacteria</taxon>
        <taxon>Pseudomonadati</taxon>
        <taxon>Bacteroidota</taxon>
        <taxon>Sphingobacteriia</taxon>
        <taxon>Sphingobacteriales</taxon>
        <taxon>Sphingobacteriaceae</taxon>
        <taxon>Mucilaginibacter</taxon>
    </lineage>
</organism>
<dbReference type="RefSeq" id="WP_144249864.1">
    <property type="nucleotide sequence ID" value="NZ_VLPK01000004.1"/>
</dbReference>
<dbReference type="OrthoDB" id="2599194at2"/>
<protein>
    <submittedName>
        <fullName evidence="1">DUF1569 domain-containing protein</fullName>
    </submittedName>
</protein>
<dbReference type="AlphaFoldDB" id="A0A556MFH7"/>
<sequence length="149" mass="17132">MKSIFNTDNNAEIINRINQLSAISPAQWGSMDCAQMMAHCQLAMNMAFGNTKASRHWIGVLFGQIAKRRILKVKQLDRHMPAFVTLRVTDDCDFETEKRKFITIIQLALQKGEAGLVKYPHPYFGTFKSGEWAQLNWKHLDHHLRQFGA</sequence>
<dbReference type="EMBL" id="VLPK01000004">
    <property type="protein sequence ID" value="TSJ38582.1"/>
    <property type="molecule type" value="Genomic_DNA"/>
</dbReference>
<evidence type="ECO:0000313" key="1">
    <source>
        <dbReference type="EMBL" id="TSJ38582.1"/>
    </source>
</evidence>
<dbReference type="Pfam" id="PF07606">
    <property type="entry name" value="DUF1569"/>
    <property type="match status" value="1"/>
</dbReference>
<dbReference type="Gene3D" id="1.20.120.450">
    <property type="entry name" value="dinb family like domain"/>
    <property type="match status" value="1"/>
</dbReference>
<accession>A0A556MFH7</accession>